<dbReference type="GO" id="GO:0003700">
    <property type="term" value="F:DNA-binding transcription factor activity"/>
    <property type="evidence" value="ECO:0007669"/>
    <property type="project" value="TreeGrafter"/>
</dbReference>
<evidence type="ECO:0000256" key="2">
    <source>
        <dbReference type="ARBA" id="ARBA00023125"/>
    </source>
</evidence>
<name>A0A1M4MY31_9RHOB</name>
<evidence type="ECO:0000256" key="1">
    <source>
        <dbReference type="ARBA" id="ARBA00023015"/>
    </source>
</evidence>
<sequence>MDHLVNLGHGDIAFLREPHTNIFTSEPEGGLRDALSCHGFALPDTRIWGSDFTLEEGFAAAEWVLGLPERPTAVICAFDQIAIGLLSGLAKAGLNVPADMSIVGFDDIVSAAYVSPSVTTIRQDRIGLGRAASKVILKQINKATAQERCICTLPVSLIPQQSSATPRS</sequence>
<organism evidence="5 6">
    <name type="scientific">Donghicola eburneus</name>
    <dbReference type="NCBI Taxonomy" id="393278"/>
    <lineage>
        <taxon>Bacteria</taxon>
        <taxon>Pseudomonadati</taxon>
        <taxon>Pseudomonadota</taxon>
        <taxon>Alphaproteobacteria</taxon>
        <taxon>Rhodobacterales</taxon>
        <taxon>Roseobacteraceae</taxon>
        <taxon>Donghicola</taxon>
    </lineage>
</organism>
<keyword evidence="6" id="KW-1185">Reference proteome</keyword>
<dbReference type="Proteomes" id="UP000184085">
    <property type="component" value="Unassembled WGS sequence"/>
</dbReference>
<evidence type="ECO:0000256" key="3">
    <source>
        <dbReference type="ARBA" id="ARBA00023163"/>
    </source>
</evidence>
<dbReference type="RefSeq" id="WP_072704650.1">
    <property type="nucleotide sequence ID" value="NZ_FMJB01000037.1"/>
</dbReference>
<reference evidence="6" key="1">
    <citation type="submission" date="2016-09" db="EMBL/GenBank/DDBJ databases">
        <authorList>
            <person name="Wibberg D."/>
        </authorList>
    </citation>
    <scope>NUCLEOTIDE SEQUENCE [LARGE SCALE GENOMIC DNA]</scope>
</reference>
<accession>A0A1M4MY31</accession>
<dbReference type="AlphaFoldDB" id="A0A1M4MY31"/>
<dbReference type="Pfam" id="PF13377">
    <property type="entry name" value="Peripla_BP_3"/>
    <property type="match status" value="1"/>
</dbReference>
<protein>
    <submittedName>
        <fullName evidence="5">LacI family transcriptional regulator</fullName>
    </submittedName>
</protein>
<evidence type="ECO:0000313" key="6">
    <source>
        <dbReference type="Proteomes" id="UP000184085"/>
    </source>
</evidence>
<evidence type="ECO:0000313" key="5">
    <source>
        <dbReference type="EMBL" id="SCM66708.1"/>
    </source>
</evidence>
<dbReference type="EMBL" id="FMJB01000037">
    <property type="protein sequence ID" value="SCM66708.1"/>
    <property type="molecule type" value="Genomic_DNA"/>
</dbReference>
<dbReference type="PANTHER" id="PTHR30146:SF153">
    <property type="entry name" value="LACTOSE OPERON REPRESSOR"/>
    <property type="match status" value="1"/>
</dbReference>
<evidence type="ECO:0000259" key="4">
    <source>
        <dbReference type="Pfam" id="PF13377"/>
    </source>
</evidence>
<dbReference type="InterPro" id="IPR046335">
    <property type="entry name" value="LacI/GalR-like_sensor"/>
</dbReference>
<keyword evidence="2" id="KW-0238">DNA-binding</keyword>
<dbReference type="SUPFAM" id="SSF53822">
    <property type="entry name" value="Periplasmic binding protein-like I"/>
    <property type="match status" value="1"/>
</dbReference>
<dbReference type="InterPro" id="IPR028082">
    <property type="entry name" value="Peripla_BP_I"/>
</dbReference>
<dbReference type="Gene3D" id="3.40.50.2300">
    <property type="match status" value="2"/>
</dbReference>
<gene>
    <name evidence="5" type="ORF">KARMA_0890</name>
</gene>
<keyword evidence="1" id="KW-0805">Transcription regulation</keyword>
<dbReference type="GO" id="GO:0000976">
    <property type="term" value="F:transcription cis-regulatory region binding"/>
    <property type="evidence" value="ECO:0007669"/>
    <property type="project" value="TreeGrafter"/>
</dbReference>
<proteinExistence type="predicted"/>
<feature type="domain" description="Transcriptional regulator LacI/GalR-like sensor" evidence="4">
    <location>
        <begin position="2"/>
        <end position="163"/>
    </location>
</feature>
<dbReference type="PANTHER" id="PTHR30146">
    <property type="entry name" value="LACI-RELATED TRANSCRIPTIONAL REPRESSOR"/>
    <property type="match status" value="1"/>
</dbReference>
<keyword evidence="3" id="KW-0804">Transcription</keyword>